<evidence type="ECO:0000313" key="2">
    <source>
        <dbReference type="Proteomes" id="UP001374584"/>
    </source>
</evidence>
<dbReference type="AlphaFoldDB" id="A0AAN9NM40"/>
<accession>A0AAN9NM40</accession>
<reference evidence="1 2" key="1">
    <citation type="submission" date="2024-01" db="EMBL/GenBank/DDBJ databases">
        <title>The genomes of 5 underutilized Papilionoideae crops provide insights into root nodulation and disease resistanc.</title>
        <authorList>
            <person name="Jiang F."/>
        </authorList>
    </citation>
    <scope>NUCLEOTIDE SEQUENCE [LARGE SCALE GENOMIC DNA]</scope>
    <source>
        <strain evidence="1">JINMINGXINNONG_FW02</strain>
        <tissue evidence="1">Leaves</tissue>
    </source>
</reference>
<dbReference type="Proteomes" id="UP001374584">
    <property type="component" value="Unassembled WGS sequence"/>
</dbReference>
<evidence type="ECO:0000313" key="1">
    <source>
        <dbReference type="EMBL" id="KAK7372143.1"/>
    </source>
</evidence>
<keyword evidence="2" id="KW-1185">Reference proteome</keyword>
<comment type="caution">
    <text evidence="1">The sequence shown here is derived from an EMBL/GenBank/DDBJ whole genome shotgun (WGS) entry which is preliminary data.</text>
</comment>
<proteinExistence type="predicted"/>
<sequence length="77" mass="8702">MQHILFCFGLDHFQNKTSCLQLVENLTPIMYCTNLNMLKSKAIGAIHLLSSKDALKPIIKDKVQKGIFSPVRTKKSL</sequence>
<protein>
    <submittedName>
        <fullName evidence="1">Uncharacterized protein</fullName>
    </submittedName>
</protein>
<dbReference type="EMBL" id="JAYMYR010000003">
    <property type="protein sequence ID" value="KAK7372143.1"/>
    <property type="molecule type" value="Genomic_DNA"/>
</dbReference>
<gene>
    <name evidence="1" type="ORF">VNO80_05513</name>
</gene>
<organism evidence="1 2">
    <name type="scientific">Phaseolus coccineus</name>
    <name type="common">Scarlet runner bean</name>
    <name type="synonym">Phaseolus multiflorus</name>
    <dbReference type="NCBI Taxonomy" id="3886"/>
    <lineage>
        <taxon>Eukaryota</taxon>
        <taxon>Viridiplantae</taxon>
        <taxon>Streptophyta</taxon>
        <taxon>Embryophyta</taxon>
        <taxon>Tracheophyta</taxon>
        <taxon>Spermatophyta</taxon>
        <taxon>Magnoliopsida</taxon>
        <taxon>eudicotyledons</taxon>
        <taxon>Gunneridae</taxon>
        <taxon>Pentapetalae</taxon>
        <taxon>rosids</taxon>
        <taxon>fabids</taxon>
        <taxon>Fabales</taxon>
        <taxon>Fabaceae</taxon>
        <taxon>Papilionoideae</taxon>
        <taxon>50 kb inversion clade</taxon>
        <taxon>NPAAA clade</taxon>
        <taxon>indigoferoid/millettioid clade</taxon>
        <taxon>Phaseoleae</taxon>
        <taxon>Phaseolus</taxon>
    </lineage>
</organism>
<name>A0AAN9NM40_PHACN</name>